<keyword evidence="2" id="KW-1185">Reference proteome</keyword>
<organism evidence="1 2">
    <name type="scientific">Cinara cedri</name>
    <dbReference type="NCBI Taxonomy" id="506608"/>
    <lineage>
        <taxon>Eukaryota</taxon>
        <taxon>Metazoa</taxon>
        <taxon>Ecdysozoa</taxon>
        <taxon>Arthropoda</taxon>
        <taxon>Hexapoda</taxon>
        <taxon>Insecta</taxon>
        <taxon>Pterygota</taxon>
        <taxon>Neoptera</taxon>
        <taxon>Paraneoptera</taxon>
        <taxon>Hemiptera</taxon>
        <taxon>Sternorrhyncha</taxon>
        <taxon>Aphidomorpha</taxon>
        <taxon>Aphidoidea</taxon>
        <taxon>Aphididae</taxon>
        <taxon>Lachninae</taxon>
        <taxon>Cinara</taxon>
    </lineage>
</organism>
<evidence type="ECO:0000313" key="2">
    <source>
        <dbReference type="Proteomes" id="UP000325440"/>
    </source>
</evidence>
<dbReference type="Proteomes" id="UP000325440">
    <property type="component" value="Unassembled WGS sequence"/>
</dbReference>
<reference evidence="1 2" key="1">
    <citation type="submission" date="2019-08" db="EMBL/GenBank/DDBJ databases">
        <authorList>
            <person name="Alioto T."/>
            <person name="Alioto T."/>
            <person name="Gomez Garrido J."/>
        </authorList>
    </citation>
    <scope>NUCLEOTIDE SEQUENCE [LARGE SCALE GENOMIC DNA]</scope>
</reference>
<dbReference type="OrthoDB" id="6577684at2759"/>
<gene>
    <name evidence="1" type="ORF">CINCED_3A010456</name>
</gene>
<sequence length="249" mass="28708">MSNDVYRANATIKCEDAIEVRALDFGTLTYREYLTRLSAKVKTRQSIISKLSSSTWGADANTLRISTLSLVYSVAEYCAPVWLNSVHTKNVDKNLNAEMRTIGGMTKSTPLKWLPVLSNIAPPKLRREHALLQEWKKDKFNISYKWESEWTIENPDNQKLVINPTIKQSGFELKRNTWVTLNRIRTGHGRSGHMMYKWGLRDTETCDCGYESQTITVKYPILAFKGTMEDIHLVKDEVVEWMKNLDLEL</sequence>
<dbReference type="EMBL" id="CABPRJ010000497">
    <property type="protein sequence ID" value="VVC29742.1"/>
    <property type="molecule type" value="Genomic_DNA"/>
</dbReference>
<name>A0A5E4MC99_9HEMI</name>
<accession>A0A5E4MC99</accession>
<protein>
    <submittedName>
        <fullName evidence="1">Uncharacterized protein</fullName>
    </submittedName>
</protein>
<dbReference type="AlphaFoldDB" id="A0A5E4MC99"/>
<proteinExistence type="predicted"/>
<evidence type="ECO:0000313" key="1">
    <source>
        <dbReference type="EMBL" id="VVC29742.1"/>
    </source>
</evidence>